<organism evidence="2 3">
    <name type="scientific">Bacillus timonensis</name>
    <dbReference type="NCBI Taxonomy" id="1033734"/>
    <lineage>
        <taxon>Bacteria</taxon>
        <taxon>Bacillati</taxon>
        <taxon>Bacillota</taxon>
        <taxon>Bacilli</taxon>
        <taxon>Bacillales</taxon>
        <taxon>Bacillaceae</taxon>
        <taxon>Bacillus</taxon>
    </lineage>
</organism>
<protein>
    <submittedName>
        <fullName evidence="2">Uncharacterized protein</fullName>
    </submittedName>
</protein>
<reference evidence="2 3" key="1">
    <citation type="journal article" date="2019" name="Indoor Air">
        <title>Impacts of indoor surface finishes on bacterial viability.</title>
        <authorList>
            <person name="Hu J."/>
            <person name="Maamar S.B."/>
            <person name="Glawe A.J."/>
            <person name="Gottel N."/>
            <person name="Gilbert J.A."/>
            <person name="Hartmann E.M."/>
        </authorList>
    </citation>
    <scope>NUCLEOTIDE SEQUENCE [LARGE SCALE GENOMIC DNA]</scope>
    <source>
        <strain evidence="2 3">AF060A6</strain>
    </source>
</reference>
<dbReference type="EMBL" id="SLUB01000100">
    <property type="protein sequence ID" value="THE09147.1"/>
    <property type="molecule type" value="Genomic_DNA"/>
</dbReference>
<dbReference type="Proteomes" id="UP000306477">
    <property type="component" value="Unassembled WGS sequence"/>
</dbReference>
<sequence length="63" mass="7483">MYLRIEQYVAILLLLSFGAFFLLASWMGGTNEPYRDLLLTFAVVHFIMWKLITIKQNEEKKEK</sequence>
<keyword evidence="1" id="KW-0812">Transmembrane</keyword>
<keyword evidence="1" id="KW-0472">Membrane</keyword>
<keyword evidence="3" id="KW-1185">Reference proteome</keyword>
<feature type="transmembrane region" description="Helical" evidence="1">
    <location>
        <begin position="7"/>
        <end position="28"/>
    </location>
</feature>
<accession>A0A4S3PIE4</accession>
<name>A0A4S3PIE4_9BACI</name>
<comment type="caution">
    <text evidence="2">The sequence shown here is derived from an EMBL/GenBank/DDBJ whole genome shotgun (WGS) entry which is preliminary data.</text>
</comment>
<proteinExistence type="predicted"/>
<dbReference type="RefSeq" id="WP_136381935.1">
    <property type="nucleotide sequence ID" value="NZ_SLUB01000100.1"/>
</dbReference>
<evidence type="ECO:0000313" key="3">
    <source>
        <dbReference type="Proteomes" id="UP000306477"/>
    </source>
</evidence>
<feature type="transmembrane region" description="Helical" evidence="1">
    <location>
        <begin position="34"/>
        <end position="53"/>
    </location>
</feature>
<dbReference type="OrthoDB" id="2936843at2"/>
<evidence type="ECO:0000313" key="2">
    <source>
        <dbReference type="EMBL" id="THE09147.1"/>
    </source>
</evidence>
<evidence type="ECO:0000256" key="1">
    <source>
        <dbReference type="SAM" id="Phobius"/>
    </source>
</evidence>
<dbReference type="AlphaFoldDB" id="A0A4S3PIE4"/>
<gene>
    <name evidence="2" type="ORF">E1I69_23510</name>
</gene>
<keyword evidence="1" id="KW-1133">Transmembrane helix</keyword>